<accession>A0A7G1G5C7</accession>
<dbReference type="RefSeq" id="WP_190614531.1">
    <property type="nucleotide sequence ID" value="NZ_AP018712.1"/>
</dbReference>
<gene>
    <name evidence="1" type="ORF">OSSY52_19090</name>
</gene>
<evidence type="ECO:0000313" key="1">
    <source>
        <dbReference type="EMBL" id="BBE31768.1"/>
    </source>
</evidence>
<proteinExistence type="predicted"/>
<dbReference type="InParanoid" id="A0A7G1G5C7"/>
<protein>
    <submittedName>
        <fullName evidence="1">Uncharacterized protein</fullName>
    </submittedName>
</protein>
<keyword evidence="2" id="KW-1185">Reference proteome</keyword>
<dbReference type="AlphaFoldDB" id="A0A7G1G5C7"/>
<dbReference type="EMBL" id="AP018712">
    <property type="protein sequence ID" value="BBE31768.1"/>
    <property type="molecule type" value="Genomic_DNA"/>
</dbReference>
<sequence>MNFKKNKKTNLPTKTSKNISVGIPLNFTQVITEIINASLDYQKIKEEEKTKRYMIENQTKIKIEEIRAKRDIFMKYIEENYKERYRVYDKFFNILELGLEKNNTQAIEAALNGIIAQIRTNPFEGFHDFKNKLSDENYTAEF</sequence>
<evidence type="ECO:0000313" key="2">
    <source>
        <dbReference type="Proteomes" id="UP000516361"/>
    </source>
</evidence>
<organism evidence="1 2">
    <name type="scientific">Tepiditoga spiralis</name>
    <dbReference type="NCBI Taxonomy" id="2108365"/>
    <lineage>
        <taxon>Bacteria</taxon>
        <taxon>Thermotogati</taxon>
        <taxon>Thermotogota</taxon>
        <taxon>Thermotogae</taxon>
        <taxon>Petrotogales</taxon>
        <taxon>Petrotogaceae</taxon>
        <taxon>Tepiditoga</taxon>
    </lineage>
</organism>
<dbReference type="Proteomes" id="UP000516361">
    <property type="component" value="Chromosome"/>
</dbReference>
<reference evidence="1 2" key="1">
    <citation type="submission" date="2018-06" db="EMBL/GenBank/DDBJ databases">
        <title>Genome sequencing of Oceanotoga sp. sy52.</title>
        <authorList>
            <person name="Mori K."/>
        </authorList>
    </citation>
    <scope>NUCLEOTIDE SEQUENCE [LARGE SCALE GENOMIC DNA]</scope>
    <source>
        <strain evidence="2">sy52</strain>
    </source>
</reference>
<name>A0A7G1G5C7_9BACT</name>
<dbReference type="KEGG" id="ocy:OSSY52_19090"/>